<reference evidence="2 3" key="1">
    <citation type="journal article" date="2016" name="Front. Microbiol.">
        <title>Comprehensive Phylogenetic Analysis of Bovine Non-aureus Staphylococci Species Based on Whole-Genome Sequencing.</title>
        <authorList>
            <person name="Naushad S."/>
            <person name="Barkema H.W."/>
            <person name="Luby C."/>
            <person name="Condas L.A."/>
            <person name="Nobrega D.B."/>
            <person name="Carson D.A."/>
            <person name="De Buck J."/>
        </authorList>
    </citation>
    <scope>NUCLEOTIDE SEQUENCE [LARGE SCALE GENOMIC DNA]</scope>
    <source>
        <strain evidence="2 3">SNUC 1409</strain>
    </source>
</reference>
<feature type="domain" description="Helix-turn-helix" evidence="1">
    <location>
        <begin position="8"/>
        <end position="56"/>
    </location>
</feature>
<dbReference type="InterPro" id="IPR041657">
    <property type="entry name" value="HTH_17"/>
</dbReference>
<dbReference type="InterPro" id="IPR009061">
    <property type="entry name" value="DNA-bd_dom_put_sf"/>
</dbReference>
<comment type="caution">
    <text evidence="2">The sequence shown here is derived from an EMBL/GenBank/DDBJ whole genome shotgun (WGS) entry which is preliminary data.</text>
</comment>
<protein>
    <submittedName>
        <fullName evidence="2">Helix-turn-helix domain-containing protein</fullName>
    </submittedName>
</protein>
<dbReference type="Pfam" id="PF12728">
    <property type="entry name" value="HTH_17"/>
    <property type="match status" value="1"/>
</dbReference>
<sequence>MAVATEELYTAQQVADKLGMHVQTIREYIQRGDIKARKIGRKYIITQEELNNFITGGDNDEHRK</sequence>
<keyword evidence="3" id="KW-1185">Reference proteome</keyword>
<dbReference type="EMBL" id="PYZI01000026">
    <property type="protein sequence ID" value="PTF10968.1"/>
    <property type="molecule type" value="Genomic_DNA"/>
</dbReference>
<evidence type="ECO:0000259" key="1">
    <source>
        <dbReference type="Pfam" id="PF12728"/>
    </source>
</evidence>
<dbReference type="NCBIfam" id="TIGR01764">
    <property type="entry name" value="excise"/>
    <property type="match status" value="1"/>
</dbReference>
<dbReference type="Proteomes" id="UP000242088">
    <property type="component" value="Unassembled WGS sequence"/>
</dbReference>
<gene>
    <name evidence="2" type="ORF">BUY47_11795</name>
</gene>
<accession>A0ABX5HYV6</accession>
<dbReference type="RefSeq" id="WP_031867976.1">
    <property type="nucleotide sequence ID" value="NZ_PYZI01000026.1"/>
</dbReference>
<dbReference type="Gene3D" id="1.10.1660.10">
    <property type="match status" value="1"/>
</dbReference>
<name>A0ABX5HYV6_9STAP</name>
<evidence type="ECO:0000313" key="2">
    <source>
        <dbReference type="EMBL" id="PTF10968.1"/>
    </source>
</evidence>
<organism evidence="2 3">
    <name type="scientific">Staphylococcus devriesei</name>
    <dbReference type="NCBI Taxonomy" id="586733"/>
    <lineage>
        <taxon>Bacteria</taxon>
        <taxon>Bacillati</taxon>
        <taxon>Bacillota</taxon>
        <taxon>Bacilli</taxon>
        <taxon>Bacillales</taxon>
        <taxon>Staphylococcaceae</taxon>
        <taxon>Staphylococcus</taxon>
    </lineage>
</organism>
<dbReference type="InterPro" id="IPR010093">
    <property type="entry name" value="SinI_DNA-bd"/>
</dbReference>
<evidence type="ECO:0000313" key="3">
    <source>
        <dbReference type="Proteomes" id="UP000242088"/>
    </source>
</evidence>
<proteinExistence type="predicted"/>
<dbReference type="SUPFAM" id="SSF46955">
    <property type="entry name" value="Putative DNA-binding domain"/>
    <property type="match status" value="1"/>
</dbReference>